<gene>
    <name evidence="1" type="primary">POLX_1941</name>
    <name evidence="1" type="ORF">NPIL_408931</name>
</gene>
<evidence type="ECO:0000313" key="2">
    <source>
        <dbReference type="Proteomes" id="UP000887013"/>
    </source>
</evidence>
<dbReference type="Proteomes" id="UP000887013">
    <property type="component" value="Unassembled WGS sequence"/>
</dbReference>
<proteinExistence type="predicted"/>
<dbReference type="EMBL" id="BMAW01059076">
    <property type="protein sequence ID" value="GFT19413.1"/>
    <property type="molecule type" value="Genomic_DNA"/>
</dbReference>
<dbReference type="OrthoDB" id="1433762at2759"/>
<reference evidence="1" key="1">
    <citation type="submission" date="2020-08" db="EMBL/GenBank/DDBJ databases">
        <title>Multicomponent nature underlies the extraordinary mechanical properties of spider dragline silk.</title>
        <authorList>
            <person name="Kono N."/>
            <person name="Nakamura H."/>
            <person name="Mori M."/>
            <person name="Yoshida Y."/>
            <person name="Ohtoshi R."/>
            <person name="Malay A.D."/>
            <person name="Moran D.A.P."/>
            <person name="Tomita M."/>
            <person name="Numata K."/>
            <person name="Arakawa K."/>
        </authorList>
    </citation>
    <scope>NUCLEOTIDE SEQUENCE</scope>
</reference>
<accession>A0A8X6NLB1</accession>
<protein>
    <submittedName>
        <fullName evidence="1">Retrovirus-related Pol polyprotein from transposon TNT 1-94</fullName>
    </submittedName>
</protein>
<dbReference type="AlphaFoldDB" id="A0A8X6NLB1"/>
<comment type="caution">
    <text evidence="1">The sequence shown here is derived from an EMBL/GenBank/DDBJ whole genome shotgun (WGS) entry which is preliminary data.</text>
</comment>
<keyword evidence="2" id="KW-1185">Reference proteome</keyword>
<sequence length="111" mass="12643">MVKENLSSEGGIISKGMKLVKLPGHADIYNCEDKLVGTPVRSTNNLYHMVLRNITSTEANKSQRDSLIICHERTGRTNLKAMCELSDKDHIKKLDQSEKEKILPQRMPVWH</sequence>
<evidence type="ECO:0000313" key="1">
    <source>
        <dbReference type="EMBL" id="GFT19413.1"/>
    </source>
</evidence>
<organism evidence="1 2">
    <name type="scientific">Nephila pilipes</name>
    <name type="common">Giant wood spider</name>
    <name type="synonym">Nephila maculata</name>
    <dbReference type="NCBI Taxonomy" id="299642"/>
    <lineage>
        <taxon>Eukaryota</taxon>
        <taxon>Metazoa</taxon>
        <taxon>Ecdysozoa</taxon>
        <taxon>Arthropoda</taxon>
        <taxon>Chelicerata</taxon>
        <taxon>Arachnida</taxon>
        <taxon>Araneae</taxon>
        <taxon>Araneomorphae</taxon>
        <taxon>Entelegynae</taxon>
        <taxon>Araneoidea</taxon>
        <taxon>Nephilidae</taxon>
        <taxon>Nephila</taxon>
    </lineage>
</organism>
<name>A0A8X6NLB1_NEPPI</name>